<dbReference type="EMBL" id="SNXZ01000011">
    <property type="protein sequence ID" value="TDP89909.1"/>
    <property type="molecule type" value="Genomic_DNA"/>
</dbReference>
<gene>
    <name evidence="1" type="ORF">EV186_11135</name>
</gene>
<evidence type="ECO:0000313" key="1">
    <source>
        <dbReference type="EMBL" id="TDP89909.1"/>
    </source>
</evidence>
<dbReference type="RefSeq" id="WP_243754523.1">
    <property type="nucleotide sequence ID" value="NZ_SNXZ01000011.1"/>
</dbReference>
<reference evidence="1 2" key="1">
    <citation type="submission" date="2019-03" db="EMBL/GenBank/DDBJ databases">
        <title>Genomic Encyclopedia of Type Strains, Phase IV (KMG-IV): sequencing the most valuable type-strain genomes for metagenomic binning, comparative biology and taxonomic classification.</title>
        <authorList>
            <person name="Goeker M."/>
        </authorList>
    </citation>
    <scope>NUCLEOTIDE SEQUENCE [LARGE SCALE GENOMIC DNA]</scope>
    <source>
        <strain evidence="1 2">DSM 45361</strain>
    </source>
</reference>
<dbReference type="Proteomes" id="UP000295444">
    <property type="component" value="Unassembled WGS sequence"/>
</dbReference>
<proteinExistence type="predicted"/>
<dbReference type="SUPFAM" id="SSF52540">
    <property type="entry name" value="P-loop containing nucleoside triphosphate hydrolases"/>
    <property type="match status" value="1"/>
</dbReference>
<keyword evidence="2" id="KW-1185">Reference proteome</keyword>
<protein>
    <submittedName>
        <fullName evidence="1">Uncharacterized protein</fullName>
    </submittedName>
</protein>
<evidence type="ECO:0000313" key="2">
    <source>
        <dbReference type="Proteomes" id="UP000295444"/>
    </source>
</evidence>
<dbReference type="InterPro" id="IPR027417">
    <property type="entry name" value="P-loop_NTPase"/>
</dbReference>
<sequence length="233" mass="25631">MSFTVVVLGLVVIAGCTALVVHLRRTTNQPARESSSDEFPVPTFNVVSLGLQGSGKTLLLTSIYRTLQVPRDRSYYLKAPYDQLIELNRWYRETADSRTDWPEGTTRGEMREYEFSVVAHLTETPETVLKLGYLEYPGELLTDRDAPGSTAQARLLAAIASAHALVGIIDGLMVLRAYRGDPRGRVTLQSTLDSMIHGMLATRTPIVFVITKWDLLDGLEPARTPGCGSCATS</sequence>
<comment type="caution">
    <text evidence="1">The sequence shown here is derived from an EMBL/GenBank/DDBJ whole genome shotgun (WGS) entry which is preliminary data.</text>
</comment>
<accession>A0A4R6RSQ0</accession>
<dbReference type="AlphaFoldDB" id="A0A4R6RSQ0"/>
<organism evidence="1 2">
    <name type="scientific">Labedaea rhizosphaerae</name>
    <dbReference type="NCBI Taxonomy" id="598644"/>
    <lineage>
        <taxon>Bacteria</taxon>
        <taxon>Bacillati</taxon>
        <taxon>Actinomycetota</taxon>
        <taxon>Actinomycetes</taxon>
        <taxon>Pseudonocardiales</taxon>
        <taxon>Pseudonocardiaceae</taxon>
        <taxon>Labedaea</taxon>
    </lineage>
</organism>
<name>A0A4R6RSQ0_LABRH</name>